<keyword evidence="2" id="KW-0732">Signal</keyword>
<evidence type="ECO:0000256" key="1">
    <source>
        <dbReference type="SAM" id="MobiDB-lite"/>
    </source>
</evidence>
<organism evidence="3 4">
    <name type="scientific">Gopherus evgoodei</name>
    <name type="common">Goodes thornscrub tortoise</name>
    <dbReference type="NCBI Taxonomy" id="1825980"/>
    <lineage>
        <taxon>Eukaryota</taxon>
        <taxon>Metazoa</taxon>
        <taxon>Chordata</taxon>
        <taxon>Craniata</taxon>
        <taxon>Vertebrata</taxon>
        <taxon>Euteleostomi</taxon>
        <taxon>Archelosauria</taxon>
        <taxon>Testudinata</taxon>
        <taxon>Testudines</taxon>
        <taxon>Cryptodira</taxon>
        <taxon>Durocryptodira</taxon>
        <taxon>Testudinoidea</taxon>
        <taxon>Testudinidae</taxon>
        <taxon>Gopherus</taxon>
    </lineage>
</organism>
<keyword evidence="4" id="KW-1185">Reference proteome</keyword>
<evidence type="ECO:0000313" key="4">
    <source>
        <dbReference type="Proteomes" id="UP000694390"/>
    </source>
</evidence>
<feature type="region of interest" description="Disordered" evidence="1">
    <location>
        <begin position="106"/>
        <end position="126"/>
    </location>
</feature>
<proteinExistence type="predicted"/>
<dbReference type="Ensembl" id="ENSGEVT00005029955.1">
    <property type="protein sequence ID" value="ENSGEVP00005028494.1"/>
    <property type="gene ID" value="ENSGEVG00005020039.1"/>
</dbReference>
<accession>A0A8C5F2C9</accession>
<feature type="signal peptide" evidence="2">
    <location>
        <begin position="1"/>
        <end position="23"/>
    </location>
</feature>
<evidence type="ECO:0000313" key="3">
    <source>
        <dbReference type="Ensembl" id="ENSGEVP00005028494.1"/>
    </source>
</evidence>
<dbReference type="Proteomes" id="UP000694390">
    <property type="component" value="Unassembled WGS sequence"/>
</dbReference>
<feature type="chain" id="PRO_5034737580" evidence="2">
    <location>
        <begin position="24"/>
        <end position="126"/>
    </location>
</feature>
<evidence type="ECO:0000256" key="2">
    <source>
        <dbReference type="SAM" id="SignalP"/>
    </source>
</evidence>
<protein>
    <submittedName>
        <fullName evidence="3">Uncharacterized protein</fullName>
    </submittedName>
</protein>
<reference evidence="3" key="2">
    <citation type="submission" date="2025-09" db="UniProtKB">
        <authorList>
            <consortium name="Ensembl"/>
        </authorList>
    </citation>
    <scope>IDENTIFICATION</scope>
</reference>
<reference evidence="3" key="1">
    <citation type="submission" date="2025-08" db="UniProtKB">
        <authorList>
            <consortium name="Ensembl"/>
        </authorList>
    </citation>
    <scope>IDENTIFICATION</scope>
</reference>
<sequence length="126" mass="13943">LCTFLLIISFAFILPWHSQDVSANPRAHVAHAGRTKSRYWWATQPGCHCRIARGAWSCVGDTEQLCLLSLLPHEACWGLGAAVWSWALQPCAGRSKQKALEGAARSLQPGHNHLHSPRANPSLKWL</sequence>
<dbReference type="AlphaFoldDB" id="A0A8C5F2C9"/>
<name>A0A8C5F2C9_9SAUR</name>
<dbReference type="GeneTree" id="ENSGT00950000185057"/>